<dbReference type="PROSITE" id="PS50943">
    <property type="entry name" value="HTH_CROC1"/>
    <property type="match status" value="1"/>
</dbReference>
<dbReference type="GO" id="GO:0003677">
    <property type="term" value="F:DNA binding"/>
    <property type="evidence" value="ECO:0007669"/>
    <property type="project" value="InterPro"/>
</dbReference>
<dbReference type="STRING" id="78245.Xaut_4531"/>
<dbReference type="KEGG" id="xau:Xaut_4531"/>
<dbReference type="InterPro" id="IPR001387">
    <property type="entry name" value="Cro/C1-type_HTH"/>
</dbReference>
<dbReference type="Gene3D" id="1.10.260.40">
    <property type="entry name" value="lambda repressor-like DNA-binding domains"/>
    <property type="match status" value="1"/>
</dbReference>
<organism evidence="2 3">
    <name type="scientific">Xanthobacter autotrophicus (strain ATCC BAA-1158 / Py2)</name>
    <dbReference type="NCBI Taxonomy" id="78245"/>
    <lineage>
        <taxon>Bacteria</taxon>
        <taxon>Pseudomonadati</taxon>
        <taxon>Pseudomonadota</taxon>
        <taxon>Alphaproteobacteria</taxon>
        <taxon>Hyphomicrobiales</taxon>
        <taxon>Xanthobacteraceae</taxon>
        <taxon>Xanthobacter</taxon>
    </lineage>
</organism>
<dbReference type="AlphaFoldDB" id="A7IP06"/>
<evidence type="ECO:0000313" key="3">
    <source>
        <dbReference type="Proteomes" id="UP000002417"/>
    </source>
</evidence>
<accession>A7IP06</accession>
<name>A7IP06_XANP2</name>
<sequence>MASDAPGIARRLADARQNLGLSRAALSQMIGLSASAIKYLEGGHGVPNGDSLLKYENAGINPGWLLSGLGPMRLDGPSEVGVFVAGDELVEEAPVYDDALMGKVLDAIGELYKEENVRVSLGQLGTIAMAAYREIVTAATDPDEYPARLDLAIIAERRRLRASKVDPIGTKHSA</sequence>
<keyword evidence="3" id="KW-1185">Reference proteome</keyword>
<reference evidence="2 3" key="1">
    <citation type="submission" date="2007-07" db="EMBL/GenBank/DDBJ databases">
        <title>Complete sequence of chromosome of Xanthobacter autotrophicus Py2.</title>
        <authorList>
            <consortium name="US DOE Joint Genome Institute"/>
            <person name="Copeland A."/>
            <person name="Lucas S."/>
            <person name="Lapidus A."/>
            <person name="Barry K."/>
            <person name="Glavina del Rio T."/>
            <person name="Hammon N."/>
            <person name="Israni S."/>
            <person name="Dalin E."/>
            <person name="Tice H."/>
            <person name="Pitluck S."/>
            <person name="Sims D."/>
            <person name="Brettin T."/>
            <person name="Bruce D."/>
            <person name="Detter J.C."/>
            <person name="Han C."/>
            <person name="Tapia R."/>
            <person name="Brainard J."/>
            <person name="Schmutz J."/>
            <person name="Larimer F."/>
            <person name="Land M."/>
            <person name="Hauser L."/>
            <person name="Kyrpides N."/>
            <person name="Kim E."/>
            <person name="Ensigns S.A."/>
            <person name="Richardson P."/>
        </authorList>
    </citation>
    <scope>NUCLEOTIDE SEQUENCE [LARGE SCALE GENOMIC DNA]</scope>
    <source>
        <strain evidence="3">ATCC BAA-1158 / Py2</strain>
    </source>
</reference>
<feature type="domain" description="HTH cro/C1-type" evidence="1">
    <location>
        <begin position="12"/>
        <end position="65"/>
    </location>
</feature>
<dbReference type="Proteomes" id="UP000002417">
    <property type="component" value="Chromosome"/>
</dbReference>
<dbReference type="eggNOG" id="COG1813">
    <property type="taxonomic scope" value="Bacteria"/>
</dbReference>
<dbReference type="SMART" id="SM00530">
    <property type="entry name" value="HTH_XRE"/>
    <property type="match status" value="1"/>
</dbReference>
<proteinExistence type="predicted"/>
<dbReference type="SUPFAM" id="SSF47413">
    <property type="entry name" value="lambda repressor-like DNA-binding domains"/>
    <property type="match status" value="1"/>
</dbReference>
<evidence type="ECO:0000259" key="1">
    <source>
        <dbReference type="PROSITE" id="PS50943"/>
    </source>
</evidence>
<gene>
    <name evidence="2" type="ordered locus">Xaut_4531</name>
</gene>
<protein>
    <submittedName>
        <fullName evidence="2">Helix-turn-helix domain protein</fullName>
    </submittedName>
</protein>
<dbReference type="Pfam" id="PF01381">
    <property type="entry name" value="HTH_3"/>
    <property type="match status" value="1"/>
</dbReference>
<dbReference type="CDD" id="cd00093">
    <property type="entry name" value="HTH_XRE"/>
    <property type="match status" value="1"/>
</dbReference>
<dbReference type="InterPro" id="IPR010982">
    <property type="entry name" value="Lambda_DNA-bd_dom_sf"/>
</dbReference>
<dbReference type="HOGENOM" id="CLU_1539428_0_0_5"/>
<dbReference type="EMBL" id="CP000781">
    <property type="protein sequence ID" value="ABS69752.1"/>
    <property type="molecule type" value="Genomic_DNA"/>
</dbReference>
<evidence type="ECO:0000313" key="2">
    <source>
        <dbReference type="EMBL" id="ABS69752.1"/>
    </source>
</evidence>